<evidence type="ECO:0000313" key="8">
    <source>
        <dbReference type="Proteomes" id="UP000077317"/>
    </source>
</evidence>
<gene>
    <name evidence="5" type="primary">sepF</name>
    <name evidence="7" type="ORF">A0O21_06720</name>
</gene>
<protein>
    <recommendedName>
        <fullName evidence="5">Cell division protein SepF</fullName>
    </recommendedName>
</protein>
<dbReference type="Proteomes" id="UP000077317">
    <property type="component" value="Chromosome"/>
</dbReference>
<keyword evidence="1 5" id="KW-0132">Cell division</keyword>
<keyword evidence="2 5" id="KW-0717">Septation</keyword>
<dbReference type="GO" id="GO:0005737">
    <property type="term" value="C:cytoplasm"/>
    <property type="evidence" value="ECO:0007669"/>
    <property type="project" value="UniProtKB-SubCell"/>
</dbReference>
<evidence type="ECO:0000256" key="3">
    <source>
        <dbReference type="ARBA" id="ARBA00023306"/>
    </source>
</evidence>
<reference evidence="8" key="2">
    <citation type="submission" date="2016-03" db="EMBL/GenBank/DDBJ databases">
        <title>Streptococcus antelopensis sp. nov., isolated from the feces of the Tibetan antelope (Pantholops hodgsonii) in Hoh Xil National Nature Reserve, Qinghai, China.</title>
        <authorList>
            <person name="Bai X."/>
        </authorList>
    </citation>
    <scope>NUCLEOTIDE SEQUENCE [LARGE SCALE GENOMIC DNA]</scope>
    <source>
        <strain evidence="8">TA 26</strain>
    </source>
</reference>
<keyword evidence="8" id="KW-1185">Reference proteome</keyword>
<comment type="similarity">
    <text evidence="5">Belongs to the SepF family.</text>
</comment>
<evidence type="ECO:0000256" key="6">
    <source>
        <dbReference type="SAM" id="MobiDB-lite"/>
    </source>
</evidence>
<accession>A0A172Q8H0</accession>
<evidence type="ECO:0000256" key="4">
    <source>
        <dbReference type="ARBA" id="ARBA00044936"/>
    </source>
</evidence>
<dbReference type="Gene3D" id="3.30.110.150">
    <property type="entry name" value="SepF-like protein"/>
    <property type="match status" value="1"/>
</dbReference>
<evidence type="ECO:0000256" key="2">
    <source>
        <dbReference type="ARBA" id="ARBA00023210"/>
    </source>
</evidence>
<feature type="region of interest" description="Disordered" evidence="6">
    <location>
        <begin position="18"/>
        <end position="85"/>
    </location>
</feature>
<feature type="compositionally biased region" description="Acidic residues" evidence="6">
    <location>
        <begin position="18"/>
        <end position="27"/>
    </location>
</feature>
<dbReference type="KEGG" id="spat:A0O21_06720"/>
<keyword evidence="5" id="KW-0963">Cytoplasm</keyword>
<keyword evidence="3 5" id="KW-0131">Cell cycle</keyword>
<dbReference type="Pfam" id="PF04472">
    <property type="entry name" value="SepF"/>
    <property type="match status" value="1"/>
</dbReference>
<comment type="subcellular location">
    <subcellularLocation>
        <location evidence="5">Cytoplasm</location>
    </subcellularLocation>
    <text evidence="5">Localizes to the division site, in a FtsZ-dependent manner.</text>
</comment>
<dbReference type="GO" id="GO:0043093">
    <property type="term" value="P:FtsZ-dependent cytokinesis"/>
    <property type="evidence" value="ECO:0007669"/>
    <property type="project" value="UniProtKB-UniRule"/>
</dbReference>
<comment type="subunit">
    <text evidence="5">Homodimer. Interacts with FtsZ.</text>
</comment>
<proteinExistence type="inferred from homology"/>
<evidence type="ECO:0000256" key="1">
    <source>
        <dbReference type="ARBA" id="ARBA00022618"/>
    </source>
</evidence>
<name>A0A172Q8H0_9STRE</name>
<evidence type="ECO:0000256" key="5">
    <source>
        <dbReference type="HAMAP-Rule" id="MF_01197"/>
    </source>
</evidence>
<reference evidence="7 8" key="1">
    <citation type="journal article" date="2016" name="Int. J. Syst. Evol. Microbiol.">
        <title>Streptococcuspantholopis sp. nov., isolated from faeces of the Tibetan antelope (Pantholops hodgsonii).</title>
        <authorList>
            <person name="Bai X."/>
            <person name="Xiong Y."/>
            <person name="Lu S."/>
            <person name="Jin D."/>
            <person name="Lai X."/>
            <person name="Yang J."/>
            <person name="Niu L."/>
            <person name="Hu S."/>
            <person name="Meng X."/>
            <person name="Pu J."/>
            <person name="Ye C."/>
            <person name="Xu J."/>
        </authorList>
    </citation>
    <scope>NUCLEOTIDE SEQUENCE [LARGE SCALE GENOMIC DNA]</scope>
    <source>
        <strain evidence="7 8">TA 26</strain>
    </source>
</reference>
<dbReference type="GO" id="GO:0000917">
    <property type="term" value="P:division septum assembly"/>
    <property type="evidence" value="ECO:0007669"/>
    <property type="project" value="UniProtKB-KW"/>
</dbReference>
<organism evidence="7 8">
    <name type="scientific">Streptococcus pantholopis</name>
    <dbReference type="NCBI Taxonomy" id="1811193"/>
    <lineage>
        <taxon>Bacteria</taxon>
        <taxon>Bacillati</taxon>
        <taxon>Bacillota</taxon>
        <taxon>Bacilli</taxon>
        <taxon>Lactobacillales</taxon>
        <taxon>Streptococcaceae</taxon>
        <taxon>Streptococcus</taxon>
    </lineage>
</organism>
<dbReference type="AlphaFoldDB" id="A0A172Q8H0"/>
<dbReference type="OrthoDB" id="9815206at2"/>
<dbReference type="InterPro" id="IPR038594">
    <property type="entry name" value="SepF-like_sf"/>
</dbReference>
<dbReference type="InterPro" id="IPR007561">
    <property type="entry name" value="Cell_div_SepF/SepF-rel"/>
</dbReference>
<sequence length="190" mass="21740">MALRDRFDKIISYFDTDEVSDVEETVEQEAPVSRQAQRPQSSAARPRPQQAAGREQRPAARPQQPTREAHDSSVRQISAERQVKNQEAEEIKTTIVLKYPHKYEDAQEIVDLLISKECILVDFQYMLDAQARRCIDFIDGARRVVDGNLQKVGSSMFLLTPSNVEVDVDALNFAHNNGQDSNFDFDMKRR</sequence>
<feature type="compositionally biased region" description="Low complexity" evidence="6">
    <location>
        <begin position="34"/>
        <end position="66"/>
    </location>
</feature>
<evidence type="ECO:0000313" key="7">
    <source>
        <dbReference type="EMBL" id="AND79738.1"/>
    </source>
</evidence>
<dbReference type="RefSeq" id="WP_067063325.1">
    <property type="nucleotide sequence ID" value="NZ_CP014699.1"/>
</dbReference>
<dbReference type="HAMAP" id="MF_01197">
    <property type="entry name" value="SepF"/>
    <property type="match status" value="1"/>
</dbReference>
<comment type="function">
    <text evidence="4 5">Cell division protein that is part of the divisome complex and is recruited early to the Z-ring. Probably stimulates Z-ring formation, perhaps through the cross-linking of FtsZ protofilaments. Its function overlaps with FtsA.</text>
</comment>
<dbReference type="PANTHER" id="PTHR35798:SF1">
    <property type="entry name" value="CELL DIVISION PROTEIN SEPF"/>
    <property type="match status" value="1"/>
</dbReference>
<dbReference type="STRING" id="1811193.A0O21_06720"/>
<dbReference type="InterPro" id="IPR023052">
    <property type="entry name" value="Cell_div_SepF"/>
</dbReference>
<dbReference type="EMBL" id="CP014699">
    <property type="protein sequence ID" value="AND79738.1"/>
    <property type="molecule type" value="Genomic_DNA"/>
</dbReference>
<dbReference type="PANTHER" id="PTHR35798">
    <property type="entry name" value="CELL DIVISION PROTEIN SEPF"/>
    <property type="match status" value="1"/>
</dbReference>